<dbReference type="EMBL" id="KT027940">
    <property type="protein sequence ID" value="ALN98249.1"/>
    <property type="molecule type" value="Genomic_DNA"/>
</dbReference>
<evidence type="ECO:0000256" key="3">
    <source>
        <dbReference type="ARBA" id="ARBA00022431"/>
    </source>
</evidence>
<reference evidence="8" key="1">
    <citation type="journal article" date="2015" name="Virology">
        <title>New species of Torque Teno miniviruses infecting gorillas and chimpanzees.</title>
        <authorList>
            <person name="Hrazdilova K."/>
            <person name="Slaninkova E."/>
            <person name="Brozova K."/>
            <person name="Modry D."/>
            <person name="Vodicka R."/>
            <person name="Celer V."/>
        </authorList>
    </citation>
    <scope>NUCLEOTIDE SEQUENCE</scope>
    <source>
        <strain evidence="8">GorMcl3</strain>
    </source>
</reference>
<keyword evidence="4 6" id="KW-0167">Capsid protein</keyword>
<protein>
    <recommendedName>
        <fullName evidence="6">Capsid protein</fullName>
    </recommendedName>
</protein>
<comment type="similarity">
    <text evidence="2 6">Belongs to the anelloviridae capsid protein family.</text>
</comment>
<keyword evidence="5 6" id="KW-0946">Virion</keyword>
<evidence type="ECO:0000256" key="1">
    <source>
        <dbReference type="ARBA" id="ARBA00004328"/>
    </source>
</evidence>
<evidence type="ECO:0000256" key="6">
    <source>
        <dbReference type="RuleBase" id="RU361230"/>
    </source>
</evidence>
<evidence type="ECO:0000256" key="4">
    <source>
        <dbReference type="ARBA" id="ARBA00022561"/>
    </source>
</evidence>
<dbReference type="GO" id="GO:0039615">
    <property type="term" value="C:T=1 icosahedral viral capsid"/>
    <property type="evidence" value="ECO:0007669"/>
    <property type="project" value="UniProtKB-UniRule"/>
</dbReference>
<evidence type="ECO:0000313" key="8">
    <source>
        <dbReference type="EMBL" id="ALN98249.1"/>
    </source>
</evidence>
<evidence type="ECO:0000256" key="7">
    <source>
        <dbReference type="SAM" id="MobiDB-lite"/>
    </source>
</evidence>
<dbReference type="InterPro" id="IPR004219">
    <property type="entry name" value="TTvirus_Unk"/>
</dbReference>
<sequence length="664" mass="78877">MPYFYNRGWRNFYPTRRWRRRRRIRSRRRWPRRRRARTTFRRTWRKRRRRRYKVKKFKKKKIFLQQWQPPTIKKCKIKGHMCLYFCAHGRESHNYNQYSKSFTPETYPGGGGFGIYRFNLAALFEQWQDYSNYWTKQNANLDLCRYTGCTFRFWRHTDVSYLVTYQRMYPMTVNALSHAECHPARILLRKKYITVPSYKDAPHKRKPFKKVRISPPSLMNSKWFFQKDLSTQGLLLLTASSCSLNHAYISTTAESNNITITCLDTKQVFEQSGWVYTGTQPYTPYKNNIKIWGGVNGTEPTKRWQLSGIKYIQEPTDNQIGNVFTPKYATGEFKIFKGNDKNSAVEMKDPLYIDCRYNPMYDNGIGNKVYLKSVSAKDYYDEPNDKDLVIKNIPLWVALYGWTDWQRKLRPGAQHDINAFVVIITDYITPKLPGYIVIGDSFIMGRGPYGTELTTSDEMNYYPKLKFQEETLNKFVTCGPFMPRAENIKSWEAHCTYSFFFKWGGALVPEQDIKDPISQPDYSVPDKLLNPIQIEDPRTISPYTTFHSWDYRRGLITESALKRMYEHQEIDHESLTGSETPPHRKRQKLTDPETYQEQSEIQKTLQEIYKQNISLETQEEETGNIQQQLEQYRKQQLLLRQQLTQTVLAIHKEQRKLRLTIGTL</sequence>
<feature type="region of interest" description="Disordered" evidence="7">
    <location>
        <begin position="570"/>
        <end position="600"/>
    </location>
</feature>
<evidence type="ECO:0000256" key="5">
    <source>
        <dbReference type="ARBA" id="ARBA00022844"/>
    </source>
</evidence>
<keyword evidence="3 6" id="KW-1140">T=1 icosahedral capsid protein</keyword>
<proteinExistence type="inferred from homology"/>
<evidence type="ECO:0000256" key="2">
    <source>
        <dbReference type="ARBA" id="ARBA00006131"/>
    </source>
</evidence>
<accession>A0A0S2GMI2</accession>
<comment type="function">
    <text evidence="6">Self-assembles to form an icosahedral capsid.</text>
</comment>
<comment type="subcellular location">
    <subcellularLocation>
        <location evidence="1 6">Virion</location>
    </subcellularLocation>
</comment>
<organism evidence="8">
    <name type="scientific">Gorilla anellovirus</name>
    <dbReference type="NCBI Taxonomy" id="1743411"/>
    <lineage>
        <taxon>Viruses</taxon>
        <taxon>Monodnaviria</taxon>
        <taxon>Shotokuvirae</taxon>
        <taxon>Commensaviricota</taxon>
        <taxon>Cardeaviricetes</taxon>
        <taxon>Sanitavirales</taxon>
        <taxon>Anelloviridae</taxon>
        <taxon>Omegatorquevirus</taxon>
        <taxon>Omegatorquevirus hominid1</taxon>
    </lineage>
</organism>
<name>A0A0S2GMI2_9VIRU</name>
<dbReference type="Pfam" id="PF02956">
    <property type="entry name" value="TT_ORF1"/>
    <property type="match status" value="1"/>
</dbReference>